<evidence type="ECO:0000256" key="2">
    <source>
        <dbReference type="ARBA" id="ARBA00022759"/>
    </source>
</evidence>
<organism evidence="5 6">
    <name type="scientific">Caldimicrobium thiodismutans</name>
    <dbReference type="NCBI Taxonomy" id="1653476"/>
    <lineage>
        <taxon>Bacteria</taxon>
        <taxon>Pseudomonadati</taxon>
        <taxon>Thermodesulfobacteriota</taxon>
        <taxon>Thermodesulfobacteria</taxon>
        <taxon>Thermodesulfobacteriales</taxon>
        <taxon>Thermodesulfobacteriaceae</taxon>
        <taxon>Caldimicrobium</taxon>
    </lineage>
</organism>
<dbReference type="Gene3D" id="2.40.50.90">
    <property type="match status" value="1"/>
</dbReference>
<evidence type="ECO:0000259" key="4">
    <source>
        <dbReference type="PROSITE" id="PS50830"/>
    </source>
</evidence>
<dbReference type="Pfam" id="PF00565">
    <property type="entry name" value="SNase"/>
    <property type="match status" value="1"/>
</dbReference>
<accession>A0A2N7PKK5</accession>
<protein>
    <recommendedName>
        <fullName evidence="4">TNase-like domain-containing protein</fullName>
    </recommendedName>
</protein>
<dbReference type="GO" id="GO:0016787">
    <property type="term" value="F:hydrolase activity"/>
    <property type="evidence" value="ECO:0007669"/>
    <property type="project" value="UniProtKB-KW"/>
</dbReference>
<proteinExistence type="predicted"/>
<keyword evidence="2" id="KW-0255">Endonuclease</keyword>
<dbReference type="InterPro" id="IPR016071">
    <property type="entry name" value="Staphylococal_nuclease_OB-fold"/>
</dbReference>
<evidence type="ECO:0000313" key="5">
    <source>
        <dbReference type="EMBL" id="PMP63854.1"/>
    </source>
</evidence>
<gene>
    <name evidence="5" type="ORF">C0197_01760</name>
</gene>
<dbReference type="PANTHER" id="PTHR12302">
    <property type="entry name" value="EBNA2 BINDING PROTEIN P100"/>
    <property type="match status" value="1"/>
</dbReference>
<dbReference type="SUPFAM" id="SSF50199">
    <property type="entry name" value="Staphylococcal nuclease"/>
    <property type="match status" value="1"/>
</dbReference>
<keyword evidence="3" id="KW-0378">Hydrolase</keyword>
<dbReference type="Gene3D" id="3.40.10.10">
    <property type="entry name" value="DNA Methylphosphotriester Repair Domain"/>
    <property type="match status" value="1"/>
</dbReference>
<evidence type="ECO:0000313" key="6">
    <source>
        <dbReference type="Proteomes" id="UP000235731"/>
    </source>
</evidence>
<feature type="domain" description="TNase-like" evidence="4">
    <location>
        <begin position="65"/>
        <end position="194"/>
    </location>
</feature>
<dbReference type="GO" id="GO:0004519">
    <property type="term" value="F:endonuclease activity"/>
    <property type="evidence" value="ECO:0007669"/>
    <property type="project" value="UniProtKB-KW"/>
</dbReference>
<dbReference type="PANTHER" id="PTHR12302:SF3">
    <property type="entry name" value="SERINE_THREONINE-PROTEIN KINASE 31"/>
    <property type="match status" value="1"/>
</dbReference>
<reference evidence="5 6" key="1">
    <citation type="submission" date="2018-01" db="EMBL/GenBank/DDBJ databases">
        <title>Metagenomic assembled genomes from two thermal pools in the Uzon Caldera, Kamchatka, Russia.</title>
        <authorList>
            <person name="Wilkins L."/>
            <person name="Ettinger C."/>
        </authorList>
    </citation>
    <scope>NUCLEOTIDE SEQUENCE [LARGE SCALE GENOMIC DNA]</scope>
    <source>
        <strain evidence="5">ZAV-15</strain>
    </source>
</reference>
<evidence type="ECO:0000256" key="3">
    <source>
        <dbReference type="ARBA" id="ARBA00022801"/>
    </source>
</evidence>
<dbReference type="EMBL" id="PNIE01000026">
    <property type="protein sequence ID" value="PMP63854.1"/>
    <property type="molecule type" value="Genomic_DNA"/>
</dbReference>
<dbReference type="SUPFAM" id="SSF57884">
    <property type="entry name" value="Ada DNA repair protein, N-terminal domain (N-Ada 10)"/>
    <property type="match status" value="1"/>
</dbReference>
<comment type="caution">
    <text evidence="5">The sequence shown here is derived from an EMBL/GenBank/DDBJ whole genome shotgun (WGS) entry which is preliminary data.</text>
</comment>
<keyword evidence="1" id="KW-0540">Nuclease</keyword>
<sequence length="256" mass="29243">MKRLLNGAIGSTPMEMLPLLYRCCTKNLAKLFFISFAIVILFINSCRGERGFQGQSDKDFSCSPPRIKVKVVKAVDGDTVILEGGERLRYAGINTLELHTESGKPEPFAKEAYLRNKELTEGKSFCLEIALRERDRYGRLLGELYFPNGTTVSEILVSEGLALVCYYEGSGKFFEKYLEVQRRAIERRVGLFSYLDRPSSQREFLGNKNSRRFHHPACLESKEIKKRIIFRNLEEALKAGYCPSRNCINLIFPSEN</sequence>
<dbReference type="AlphaFoldDB" id="A0A2N7PKK5"/>
<evidence type="ECO:0000256" key="1">
    <source>
        <dbReference type="ARBA" id="ARBA00022722"/>
    </source>
</evidence>
<dbReference type="InterPro" id="IPR035437">
    <property type="entry name" value="SNase_OB-fold_sf"/>
</dbReference>
<dbReference type="InterPro" id="IPR035451">
    <property type="entry name" value="Ada-like_dom_sf"/>
</dbReference>
<name>A0A2N7PKK5_9BACT</name>
<dbReference type="Proteomes" id="UP000235731">
    <property type="component" value="Unassembled WGS sequence"/>
</dbReference>
<dbReference type="PROSITE" id="PS50830">
    <property type="entry name" value="TNASE_3"/>
    <property type="match status" value="1"/>
</dbReference>
<dbReference type="SMART" id="SM00318">
    <property type="entry name" value="SNc"/>
    <property type="match status" value="1"/>
</dbReference>